<reference evidence="2" key="1">
    <citation type="submission" date="2025-08" db="UniProtKB">
        <authorList>
            <consortium name="RefSeq"/>
        </authorList>
    </citation>
    <scope>IDENTIFICATION</scope>
    <source>
        <tissue evidence="2">Whole sample</tissue>
    </source>
</reference>
<dbReference type="Proteomes" id="UP000694844">
    <property type="component" value="Chromosome 8"/>
</dbReference>
<evidence type="ECO:0000313" key="2">
    <source>
        <dbReference type="RefSeq" id="XP_022298265.1"/>
    </source>
</evidence>
<protein>
    <submittedName>
        <fullName evidence="2">Uncharacterized protein LOC111107370 isoform X1</fullName>
    </submittedName>
</protein>
<name>A0A8B8B4C9_CRAVI</name>
<dbReference type="RefSeq" id="XP_022298265.1">
    <property type="nucleotide sequence ID" value="XM_022442557.1"/>
</dbReference>
<dbReference type="AlphaFoldDB" id="A0A8B8B4C9"/>
<evidence type="ECO:0000313" key="1">
    <source>
        <dbReference type="Proteomes" id="UP000694844"/>
    </source>
</evidence>
<dbReference type="KEGG" id="cvn:111107370"/>
<organism evidence="1 2">
    <name type="scientific">Crassostrea virginica</name>
    <name type="common">Eastern oyster</name>
    <dbReference type="NCBI Taxonomy" id="6565"/>
    <lineage>
        <taxon>Eukaryota</taxon>
        <taxon>Metazoa</taxon>
        <taxon>Spiralia</taxon>
        <taxon>Lophotrochozoa</taxon>
        <taxon>Mollusca</taxon>
        <taxon>Bivalvia</taxon>
        <taxon>Autobranchia</taxon>
        <taxon>Pteriomorphia</taxon>
        <taxon>Ostreida</taxon>
        <taxon>Ostreoidea</taxon>
        <taxon>Ostreidae</taxon>
        <taxon>Crassostrea</taxon>
    </lineage>
</organism>
<proteinExistence type="predicted"/>
<accession>A0A8B8B4C9</accession>
<sequence length="150" mass="16638">MVMRAEYRSNFAAPHRRMNIQTKICVILIFSIPLLKAQSDKQELMEREWSVCRTIVKGSVFVAGFLVSKSVILPLIGITSSGIVTGSIAERVYNSLVYTKGLIISKNSFADAFLSKYAGKYGLSLGLSLGKKVYEIVDPYLNQLASYVCE</sequence>
<dbReference type="GeneID" id="111107370"/>
<gene>
    <name evidence="2" type="primary">LOC111107370</name>
</gene>
<keyword evidence="1" id="KW-1185">Reference proteome</keyword>